<feature type="domain" description="F-box" evidence="2">
    <location>
        <begin position="1"/>
        <end position="45"/>
    </location>
</feature>
<dbReference type="OrthoDB" id="5985073at2759"/>
<organism evidence="3 4">
    <name type="scientific">Corynespora cassiicola Philippines</name>
    <dbReference type="NCBI Taxonomy" id="1448308"/>
    <lineage>
        <taxon>Eukaryota</taxon>
        <taxon>Fungi</taxon>
        <taxon>Dikarya</taxon>
        <taxon>Ascomycota</taxon>
        <taxon>Pezizomycotina</taxon>
        <taxon>Dothideomycetes</taxon>
        <taxon>Pleosporomycetidae</taxon>
        <taxon>Pleosporales</taxon>
        <taxon>Corynesporascaceae</taxon>
        <taxon>Corynespora</taxon>
    </lineage>
</organism>
<evidence type="ECO:0000313" key="3">
    <source>
        <dbReference type="EMBL" id="PSN67502.1"/>
    </source>
</evidence>
<gene>
    <name evidence="3" type="ORF">BS50DRAFT_588458</name>
</gene>
<accession>A0A2T2NPX7</accession>
<dbReference type="STRING" id="1448308.A0A2T2NPX7"/>
<feature type="region of interest" description="Disordered" evidence="1">
    <location>
        <begin position="84"/>
        <end position="108"/>
    </location>
</feature>
<name>A0A2T2NPX7_CORCC</name>
<keyword evidence="4" id="KW-1185">Reference proteome</keyword>
<evidence type="ECO:0000259" key="2">
    <source>
        <dbReference type="PROSITE" id="PS50181"/>
    </source>
</evidence>
<dbReference type="AlphaFoldDB" id="A0A2T2NPX7"/>
<evidence type="ECO:0000313" key="4">
    <source>
        <dbReference type="Proteomes" id="UP000240883"/>
    </source>
</evidence>
<protein>
    <recommendedName>
        <fullName evidence="2">F-box domain-containing protein</fullName>
    </recommendedName>
</protein>
<dbReference type="InterPro" id="IPR036047">
    <property type="entry name" value="F-box-like_dom_sf"/>
</dbReference>
<dbReference type="Proteomes" id="UP000240883">
    <property type="component" value="Unassembled WGS sequence"/>
</dbReference>
<feature type="compositionally biased region" description="Basic residues" evidence="1">
    <location>
        <begin position="87"/>
        <end position="98"/>
    </location>
</feature>
<reference evidence="3 4" key="1">
    <citation type="journal article" date="2018" name="Front. Microbiol.">
        <title>Genome-Wide Analysis of Corynespora cassiicola Leaf Fall Disease Putative Effectors.</title>
        <authorList>
            <person name="Lopez D."/>
            <person name="Ribeiro S."/>
            <person name="Label P."/>
            <person name="Fumanal B."/>
            <person name="Venisse J.S."/>
            <person name="Kohler A."/>
            <person name="de Oliveira R.R."/>
            <person name="Labutti K."/>
            <person name="Lipzen A."/>
            <person name="Lail K."/>
            <person name="Bauer D."/>
            <person name="Ohm R.A."/>
            <person name="Barry K.W."/>
            <person name="Spatafora J."/>
            <person name="Grigoriev I.V."/>
            <person name="Martin F.M."/>
            <person name="Pujade-Renaud V."/>
        </authorList>
    </citation>
    <scope>NUCLEOTIDE SEQUENCE [LARGE SCALE GENOMIC DNA]</scope>
    <source>
        <strain evidence="3 4">Philippines</strain>
    </source>
</reference>
<dbReference type="InterPro" id="IPR001810">
    <property type="entry name" value="F-box_dom"/>
</dbReference>
<evidence type="ECO:0000256" key="1">
    <source>
        <dbReference type="SAM" id="MobiDB-lite"/>
    </source>
</evidence>
<dbReference type="PROSITE" id="PS50181">
    <property type="entry name" value="FBOX"/>
    <property type="match status" value="1"/>
</dbReference>
<sequence>MNDLPQELVERICEILPWDTLKSALLVSRKFQYAAERASKTFARFTFKDHSPKEHQDFVSIFSGHRFDYLRVIEIHTEFPALEPKYKPSRRGRKKRRPLTPEPDGSCRESLQNLKEKDELFTSQIAKTFEAIKSVEDVGDNRVIGKKHLVVFTPRRQVHKCYCNHRLFSSWRVHLLSPDRLPRLRSINGLHICNLGHCPERKHYSEYETAQSRIDLRALVDLAARCPNLEYLGCELGVDEWTDTSDEAQAHYQHDYEGPLRDTRNDFAHAVQNVELPSSLRHVELNFIKNLSDALSEQLRPLPNLVAPKIYDPFSSSLRLLSSHLKQLELRVMADKTLFWPHDGSEHFWPNLECLNVMLHIGSPSGEWYFQGPSEEIWYHKDVYIEEEPDYPPLEDSDILDELHPGTPESSIRGPPAFRIIPIEETISPVLESFARATSSMLKLKRALIWVPLMFYPEDTESEDSEDDDAHNSTDDRTAVSLYPEGRLTWSIQYVAPQERAFDGGENKSSCRKLLWEVGKWRPSEELHKLFQDIGEIHAGGQLIEEWIDLRDSSWRD</sequence>
<dbReference type="SUPFAM" id="SSF81383">
    <property type="entry name" value="F-box domain"/>
    <property type="match status" value="1"/>
</dbReference>
<proteinExistence type="predicted"/>
<dbReference type="EMBL" id="KZ678135">
    <property type="protein sequence ID" value="PSN67502.1"/>
    <property type="molecule type" value="Genomic_DNA"/>
</dbReference>